<dbReference type="EMBL" id="CH473973">
    <property type="protein sequence ID" value="EDM13285.1"/>
    <property type="molecule type" value="Genomic_DNA"/>
</dbReference>
<dbReference type="Proteomes" id="UP000234681">
    <property type="component" value="Chromosome 12"/>
</dbReference>
<protein>
    <submittedName>
        <fullName evidence="1">RCG21474</fullName>
    </submittedName>
</protein>
<organism evidence="1 2">
    <name type="scientific">Rattus norvegicus</name>
    <name type="common">Rat</name>
    <dbReference type="NCBI Taxonomy" id="10116"/>
    <lineage>
        <taxon>Eukaryota</taxon>
        <taxon>Metazoa</taxon>
        <taxon>Chordata</taxon>
        <taxon>Craniata</taxon>
        <taxon>Vertebrata</taxon>
        <taxon>Euteleostomi</taxon>
        <taxon>Mammalia</taxon>
        <taxon>Eutheria</taxon>
        <taxon>Euarchontoglires</taxon>
        <taxon>Glires</taxon>
        <taxon>Rodentia</taxon>
        <taxon>Myomorpha</taxon>
        <taxon>Muroidea</taxon>
        <taxon>Muridae</taxon>
        <taxon>Murinae</taxon>
        <taxon>Rattus</taxon>
    </lineage>
</organism>
<evidence type="ECO:0000313" key="1">
    <source>
        <dbReference type="EMBL" id="EDM13285.1"/>
    </source>
</evidence>
<sequence length="59" mass="6814">MLQRQNQRLLRGPWKMKGDAELSLFTLSICITFQKLHKQATQQSIQVTTEVRGTNVPML</sequence>
<name>A6J046_RAT</name>
<gene>
    <name evidence="1" type="ORF">rCG_21474</name>
</gene>
<reference evidence="1 2" key="1">
    <citation type="submission" date="2005-07" db="EMBL/GenBank/DDBJ databases">
        <authorList>
            <person name="Mural R.J."/>
            <person name="Li P.W."/>
            <person name="Adams M.D."/>
            <person name="Amanatides P.G."/>
            <person name="Baden-Tillson H."/>
            <person name="Barnstead M."/>
            <person name="Chin S.H."/>
            <person name="Dew I."/>
            <person name="Evans C.A."/>
            <person name="Ferriera S."/>
            <person name="Flanigan M."/>
            <person name="Fosler C."/>
            <person name="Glodek A."/>
            <person name="Gu Z."/>
            <person name="Holt R.A."/>
            <person name="Jennings D."/>
            <person name="Kraft C.L."/>
            <person name="Lu F."/>
            <person name="Nguyen T."/>
            <person name="Nusskern D.R."/>
            <person name="Pfannkoch C.M."/>
            <person name="Sitter C."/>
            <person name="Sutton G.G."/>
            <person name="Venter J.C."/>
            <person name="Wang Z."/>
            <person name="Woodage T."/>
            <person name="Zheng X.H."/>
            <person name="Zhong F."/>
        </authorList>
    </citation>
    <scope>NUCLEOTIDE SEQUENCE [LARGE SCALE GENOMIC DNA]</scope>
    <source>
        <strain>BN</strain>
        <strain evidence="2">Sprague-Dawley</strain>
    </source>
</reference>
<dbReference type="AlphaFoldDB" id="A6J046"/>
<evidence type="ECO:0000313" key="2">
    <source>
        <dbReference type="Proteomes" id="UP000234681"/>
    </source>
</evidence>
<accession>A6J046</accession>
<proteinExistence type="predicted"/>